<evidence type="ECO:0000313" key="1">
    <source>
        <dbReference type="EMBL" id="VFK09083.1"/>
    </source>
</evidence>
<dbReference type="AlphaFoldDB" id="A0A450VW97"/>
<sequence>MAPGSVPASGGMTYPCRDDGIVELGFDFPKLAQQTTTDDGSLCEHNLTLLAIRWNRW</sequence>
<name>A0A450VW97_9GAMM</name>
<accession>A0A450VW97</accession>
<organism evidence="1">
    <name type="scientific">Candidatus Kentrum sp. LPFa</name>
    <dbReference type="NCBI Taxonomy" id="2126335"/>
    <lineage>
        <taxon>Bacteria</taxon>
        <taxon>Pseudomonadati</taxon>
        <taxon>Pseudomonadota</taxon>
        <taxon>Gammaproteobacteria</taxon>
        <taxon>Candidatus Kentrum</taxon>
    </lineage>
</organism>
<dbReference type="EMBL" id="CAADFK010000005">
    <property type="protein sequence ID" value="VFK09083.1"/>
    <property type="molecule type" value="Genomic_DNA"/>
</dbReference>
<protein>
    <submittedName>
        <fullName evidence="1">Uncharacterized protein</fullName>
    </submittedName>
</protein>
<proteinExistence type="predicted"/>
<reference evidence="1" key="1">
    <citation type="submission" date="2019-02" db="EMBL/GenBank/DDBJ databases">
        <authorList>
            <person name="Gruber-Vodicka R. H."/>
            <person name="Seah K. B. B."/>
        </authorList>
    </citation>
    <scope>NUCLEOTIDE SEQUENCE</scope>
    <source>
        <strain evidence="1">BECK_S313</strain>
    </source>
</reference>
<gene>
    <name evidence="1" type="ORF">BECKLPF1236B_GA0070989_10058</name>
</gene>